<dbReference type="InterPro" id="IPR001841">
    <property type="entry name" value="Znf_RING"/>
</dbReference>
<evidence type="ECO:0000259" key="6">
    <source>
        <dbReference type="PROSITE" id="PS50089"/>
    </source>
</evidence>
<feature type="region of interest" description="Disordered" evidence="5">
    <location>
        <begin position="329"/>
        <end position="359"/>
    </location>
</feature>
<evidence type="ECO:0000313" key="7">
    <source>
        <dbReference type="Proteomes" id="UP000095287"/>
    </source>
</evidence>
<dbReference type="PROSITE" id="PS50089">
    <property type="entry name" value="ZF_RING_2"/>
    <property type="match status" value="1"/>
</dbReference>
<evidence type="ECO:0000256" key="3">
    <source>
        <dbReference type="ARBA" id="ARBA00022833"/>
    </source>
</evidence>
<feature type="compositionally biased region" description="Pro residues" evidence="5">
    <location>
        <begin position="112"/>
        <end position="123"/>
    </location>
</feature>
<dbReference type="Proteomes" id="UP000095287">
    <property type="component" value="Unplaced"/>
</dbReference>
<dbReference type="PROSITE" id="PS00518">
    <property type="entry name" value="ZF_RING_1"/>
    <property type="match status" value="1"/>
</dbReference>
<dbReference type="AlphaFoldDB" id="A0A1I7YLS7"/>
<evidence type="ECO:0000256" key="5">
    <source>
        <dbReference type="SAM" id="MobiDB-lite"/>
    </source>
</evidence>
<evidence type="ECO:0000256" key="1">
    <source>
        <dbReference type="ARBA" id="ARBA00022723"/>
    </source>
</evidence>
<keyword evidence="2 4" id="KW-0863">Zinc-finger</keyword>
<feature type="region of interest" description="Disordered" evidence="5">
    <location>
        <begin position="1"/>
        <end position="127"/>
    </location>
</feature>
<keyword evidence="7" id="KW-1185">Reference proteome</keyword>
<evidence type="ECO:0000313" key="8">
    <source>
        <dbReference type="WBParaSite" id="L893_g17413.t1"/>
    </source>
</evidence>
<dbReference type="Gene3D" id="3.30.40.10">
    <property type="entry name" value="Zinc/RING finger domain, C3HC4 (zinc finger)"/>
    <property type="match status" value="1"/>
</dbReference>
<feature type="compositionally biased region" description="Pro residues" evidence="5">
    <location>
        <begin position="342"/>
        <end position="359"/>
    </location>
</feature>
<dbReference type="SUPFAM" id="SSF57850">
    <property type="entry name" value="RING/U-box"/>
    <property type="match status" value="1"/>
</dbReference>
<evidence type="ECO:0000256" key="2">
    <source>
        <dbReference type="ARBA" id="ARBA00022771"/>
    </source>
</evidence>
<feature type="compositionally biased region" description="Basic residues" evidence="5">
    <location>
        <begin position="285"/>
        <end position="302"/>
    </location>
</feature>
<feature type="compositionally biased region" description="Low complexity" evidence="5">
    <location>
        <begin position="231"/>
        <end position="242"/>
    </location>
</feature>
<proteinExistence type="predicted"/>
<accession>A0A1I7YLS7</accession>
<dbReference type="GO" id="GO:0008270">
    <property type="term" value="F:zinc ion binding"/>
    <property type="evidence" value="ECO:0007669"/>
    <property type="project" value="UniProtKB-KW"/>
</dbReference>
<sequence>MDGNAQKSDLAAEDHERPLERINNDLYVINADQHMGNAEGNNEESDMPHSAAASPAHSPRAAPPVDSADSMVETHPTDSDEPMAEVPSVPDNSTESMTDALPTDCPASVPQATPPASPSPAYEPPEDGFVDMVDYFLQYHELPKASTIVPVVSMVEKPLADHPTKSLELVVTLPAESMEQDAADQPVAEEQESHAEQESAVPVVAVKPQQNSPDRPSGPARRNSRRRRAEQNAANEANNPPRLSTLAANLASEVYRAQPSLQVVSNRRRMENPIPNDPDPESPQRPHRHSPYGRHSGNRHRRDPIEVANNEPEDLPPQAHMAAVARYQPPSNNRPARLPNQRAPPMPPPNQPLSSPPRVQPPLGNNHARFAVPPGQHFPSNNHNQVRYAPPPGHFHGVNNQPQYGYPQGQFPGANGQPFYGFPAGQLPVGSNQPLYGPAPGQHPAANNHPVYGYPVGQYPAGHNQPLYGPAQGQHPVGTNQPLYGFSGGQFPVVNHQPVYVYPPGQHPASINQRYGPPHPHMHNPAPNNAAPQNDQVVAGNDAEDADNNHRPGHGRRQVHLRDMYPQAYFVPPTPSMSHMLNVSETAMQSRAVNTLLRQIADNVECPCCNEIMREPVSFSPCNHSVCSSCVGRFTIRSRRENPQCPRCLIAIKTIAKNPVLGNIVHAYDTYTRNVSLGLHHPANQVLPGRNGNVWIRSTYYDVATGEYVIME</sequence>
<protein>
    <submittedName>
        <fullName evidence="8">RING-type domain-containing protein</fullName>
    </submittedName>
</protein>
<feature type="compositionally biased region" description="Low complexity" evidence="5">
    <location>
        <begin position="523"/>
        <end position="532"/>
    </location>
</feature>
<keyword evidence="1" id="KW-0479">Metal-binding</keyword>
<name>A0A1I7YLS7_9BILA</name>
<feature type="domain" description="RING-type" evidence="6">
    <location>
        <begin position="606"/>
        <end position="648"/>
    </location>
</feature>
<dbReference type="InterPro" id="IPR017907">
    <property type="entry name" value="Znf_RING_CS"/>
</dbReference>
<feature type="region of interest" description="Disordered" evidence="5">
    <location>
        <begin position="178"/>
        <end position="242"/>
    </location>
</feature>
<dbReference type="InterPro" id="IPR013083">
    <property type="entry name" value="Znf_RING/FYVE/PHD"/>
</dbReference>
<dbReference type="Pfam" id="PF00097">
    <property type="entry name" value="zf-C3HC4"/>
    <property type="match status" value="1"/>
</dbReference>
<organism evidence="7 8">
    <name type="scientific">Steinernema glaseri</name>
    <dbReference type="NCBI Taxonomy" id="37863"/>
    <lineage>
        <taxon>Eukaryota</taxon>
        <taxon>Metazoa</taxon>
        <taxon>Ecdysozoa</taxon>
        <taxon>Nematoda</taxon>
        <taxon>Chromadorea</taxon>
        <taxon>Rhabditida</taxon>
        <taxon>Tylenchina</taxon>
        <taxon>Panagrolaimomorpha</taxon>
        <taxon>Strongyloidoidea</taxon>
        <taxon>Steinernematidae</taxon>
        <taxon>Steinernema</taxon>
    </lineage>
</organism>
<feature type="region of interest" description="Disordered" evidence="5">
    <location>
        <begin position="514"/>
        <end position="561"/>
    </location>
</feature>
<feature type="compositionally biased region" description="Acidic residues" evidence="5">
    <location>
        <begin position="178"/>
        <end position="190"/>
    </location>
</feature>
<feature type="region of interest" description="Disordered" evidence="5">
    <location>
        <begin position="259"/>
        <end position="302"/>
    </location>
</feature>
<dbReference type="WBParaSite" id="L893_g17413.t1">
    <property type="protein sequence ID" value="L893_g17413.t1"/>
    <property type="gene ID" value="L893_g17413"/>
</dbReference>
<reference evidence="8" key="1">
    <citation type="submission" date="2016-11" db="UniProtKB">
        <authorList>
            <consortium name="WormBaseParasite"/>
        </authorList>
    </citation>
    <scope>IDENTIFICATION</scope>
</reference>
<feature type="compositionally biased region" description="Low complexity" evidence="5">
    <location>
        <begin position="48"/>
        <end position="64"/>
    </location>
</feature>
<feature type="compositionally biased region" description="Basic and acidic residues" evidence="5">
    <location>
        <begin position="10"/>
        <end position="23"/>
    </location>
</feature>
<evidence type="ECO:0000256" key="4">
    <source>
        <dbReference type="PROSITE-ProRule" id="PRU00175"/>
    </source>
</evidence>
<keyword evidence="3" id="KW-0862">Zinc</keyword>
<dbReference type="InterPro" id="IPR018957">
    <property type="entry name" value="Znf_C3HC4_RING-type"/>
</dbReference>